<feature type="transmembrane region" description="Helical" evidence="5">
    <location>
        <begin position="389"/>
        <end position="408"/>
    </location>
</feature>
<dbReference type="InterPro" id="IPR051533">
    <property type="entry name" value="WaaL-like"/>
</dbReference>
<evidence type="ECO:0000313" key="8">
    <source>
        <dbReference type="Proteomes" id="UP000014975"/>
    </source>
</evidence>
<evidence type="ECO:0000256" key="3">
    <source>
        <dbReference type="ARBA" id="ARBA00022989"/>
    </source>
</evidence>
<feature type="transmembrane region" description="Helical" evidence="5">
    <location>
        <begin position="320"/>
        <end position="346"/>
    </location>
</feature>
<proteinExistence type="predicted"/>
<feature type="transmembrane region" description="Helical" evidence="5">
    <location>
        <begin position="358"/>
        <end position="377"/>
    </location>
</feature>
<keyword evidence="8" id="KW-1185">Reference proteome</keyword>
<name>S7T336_9BACT</name>
<dbReference type="Pfam" id="PF04932">
    <property type="entry name" value="Wzy_C"/>
    <property type="match status" value="1"/>
</dbReference>
<keyword evidence="4 5" id="KW-0472">Membrane</keyword>
<comment type="subcellular location">
    <subcellularLocation>
        <location evidence="1">Membrane</location>
        <topology evidence="1">Multi-pass membrane protein</topology>
    </subcellularLocation>
</comment>
<dbReference type="OrthoDB" id="5447433at2"/>
<dbReference type="PANTHER" id="PTHR37422:SF13">
    <property type="entry name" value="LIPOPOLYSACCHARIDE BIOSYNTHESIS PROTEIN PA4999-RELATED"/>
    <property type="match status" value="1"/>
</dbReference>
<dbReference type="InterPro" id="IPR007016">
    <property type="entry name" value="O-antigen_ligase-rel_domated"/>
</dbReference>
<protein>
    <submittedName>
        <fullName evidence="7">O-antigen polymerase</fullName>
    </submittedName>
</protein>
<feature type="transmembrane region" description="Helical" evidence="5">
    <location>
        <begin position="245"/>
        <end position="262"/>
    </location>
</feature>
<keyword evidence="3 5" id="KW-1133">Transmembrane helix</keyword>
<feature type="transmembrane region" description="Helical" evidence="5">
    <location>
        <begin position="72"/>
        <end position="89"/>
    </location>
</feature>
<comment type="caution">
    <text evidence="7">The sequence shown here is derived from an EMBL/GenBank/DDBJ whole genome shotgun (WGS) entry which is preliminary data.</text>
</comment>
<accession>S7T336</accession>
<dbReference type="STRING" id="1121439.dsat_1128"/>
<feature type="transmembrane region" description="Helical" evidence="5">
    <location>
        <begin position="95"/>
        <end position="114"/>
    </location>
</feature>
<sequence length="415" mass="45626">MNLKNTVITPPTSRREWAELFLDIARLGLCFYLLLHPFGISFREIGGSTATVGLALYYILDWRGSVLARFPLRAVFAAFLAVILFKTLHSMHPSLSRYALTSSLHATLFLGLAALETARTWRHISWMVGCMAAMACAQGVAGVYQYVFNHAFNPSDVGFLQTHRLTGTMHTPRVGNLMSLATPAILALPALLPARWPMSRRIVTSLLVAAPALFLLVFSHTRSGWLGFVLVITVFGVLRFGPRTLLGVAALVVFFLLANGLGRFDPAVIAADQRWTIWGAAIEVFKAYPVFGAGLNTYHAAYTSLGIEFPFTAMPHPHNIYLQFLADTGIVGFTVAVAFLFGTLAYMLPPLWRRRGRYTPHGLIALAMVSAYAGYLLTAATAHEFFRTWWLGLAMSVQGLGLACARLLREEDGTP</sequence>
<evidence type="ECO:0000313" key="7">
    <source>
        <dbReference type="EMBL" id="EPR31001.1"/>
    </source>
</evidence>
<evidence type="ECO:0000256" key="4">
    <source>
        <dbReference type="ARBA" id="ARBA00023136"/>
    </source>
</evidence>
<dbReference type="RefSeq" id="WP_020887825.1">
    <property type="nucleotide sequence ID" value="NZ_ATHI01000030.1"/>
</dbReference>
<dbReference type="eggNOG" id="COG3307">
    <property type="taxonomic scope" value="Bacteria"/>
</dbReference>
<dbReference type="PANTHER" id="PTHR37422">
    <property type="entry name" value="TEICHURONIC ACID BIOSYNTHESIS PROTEIN TUAE"/>
    <property type="match status" value="1"/>
</dbReference>
<feature type="transmembrane region" description="Helical" evidence="5">
    <location>
        <begin position="126"/>
        <end position="147"/>
    </location>
</feature>
<evidence type="ECO:0000256" key="5">
    <source>
        <dbReference type="SAM" id="Phobius"/>
    </source>
</evidence>
<keyword evidence="2 5" id="KW-0812">Transmembrane</keyword>
<feature type="transmembrane region" description="Helical" evidence="5">
    <location>
        <begin position="201"/>
        <end position="218"/>
    </location>
</feature>
<dbReference type="PATRIC" id="fig|1121439.3.peg.2506"/>
<dbReference type="Proteomes" id="UP000014975">
    <property type="component" value="Unassembled WGS sequence"/>
</dbReference>
<evidence type="ECO:0000256" key="2">
    <source>
        <dbReference type="ARBA" id="ARBA00022692"/>
    </source>
</evidence>
<dbReference type="AlphaFoldDB" id="S7T336"/>
<gene>
    <name evidence="7" type="ORF">dsat_1128</name>
</gene>
<evidence type="ECO:0000256" key="1">
    <source>
        <dbReference type="ARBA" id="ARBA00004141"/>
    </source>
</evidence>
<organism evidence="7 8">
    <name type="scientific">Alkalidesulfovibrio alkalitolerans DSM 16529</name>
    <dbReference type="NCBI Taxonomy" id="1121439"/>
    <lineage>
        <taxon>Bacteria</taxon>
        <taxon>Pseudomonadati</taxon>
        <taxon>Thermodesulfobacteriota</taxon>
        <taxon>Desulfovibrionia</taxon>
        <taxon>Desulfovibrionales</taxon>
        <taxon>Desulfovibrionaceae</taxon>
        <taxon>Alkalidesulfovibrio</taxon>
    </lineage>
</organism>
<feature type="domain" description="O-antigen ligase-related" evidence="6">
    <location>
        <begin position="208"/>
        <end position="335"/>
    </location>
</feature>
<reference evidence="7 8" key="1">
    <citation type="journal article" date="2013" name="Genome Announc.">
        <title>Draft genome sequences for three mercury-methylating, sulfate-reducing bacteria.</title>
        <authorList>
            <person name="Brown S.D."/>
            <person name="Hurt R.A.Jr."/>
            <person name="Gilmour C.C."/>
            <person name="Elias D.A."/>
        </authorList>
    </citation>
    <scope>NUCLEOTIDE SEQUENCE [LARGE SCALE GENOMIC DNA]</scope>
    <source>
        <strain evidence="7 8">DSM 16529</strain>
    </source>
</reference>
<evidence type="ECO:0000259" key="6">
    <source>
        <dbReference type="Pfam" id="PF04932"/>
    </source>
</evidence>
<dbReference type="GO" id="GO:0016020">
    <property type="term" value="C:membrane"/>
    <property type="evidence" value="ECO:0007669"/>
    <property type="project" value="UniProtKB-SubCell"/>
</dbReference>
<feature type="transmembrane region" description="Helical" evidence="5">
    <location>
        <begin position="174"/>
        <end position="194"/>
    </location>
</feature>
<dbReference type="EMBL" id="ATHI01000030">
    <property type="protein sequence ID" value="EPR31001.1"/>
    <property type="molecule type" value="Genomic_DNA"/>
</dbReference>